<dbReference type="RefSeq" id="WP_094030461.1">
    <property type="nucleotide sequence ID" value="NZ_CAJGHM010000075.1"/>
</dbReference>
<evidence type="ECO:0000313" key="1">
    <source>
        <dbReference type="EMBL" id="PNY65310.1"/>
    </source>
</evidence>
<comment type="caution">
    <text evidence="1">The sequence shown here is derived from an EMBL/GenBank/DDBJ whole genome shotgun (WGS) entry which is preliminary data.</text>
</comment>
<reference evidence="1 2" key="1">
    <citation type="submission" date="2018-01" db="EMBL/GenBank/DDBJ databases">
        <title>Draft Genomic Sequencing Of Potential Extraintestinal Pathogenic Escherichia coli B8S18 Isolated From Retail Chicken Skin.</title>
        <authorList>
            <person name="Xu A."/>
            <person name="Tilman S."/>
            <person name="Wisser-Parker K."/>
            <person name="Sheen S."/>
            <person name="Sommers C."/>
        </authorList>
    </citation>
    <scope>NUCLEOTIDE SEQUENCE [LARGE SCALE GENOMIC DNA]</scope>
    <source>
        <strain evidence="1 2">B8S18Com</strain>
    </source>
</reference>
<accession>A0A2K3TM09</accession>
<proteinExistence type="predicted"/>
<organism evidence="1 2">
    <name type="scientific">Escherichia coli</name>
    <dbReference type="NCBI Taxonomy" id="562"/>
    <lineage>
        <taxon>Bacteria</taxon>
        <taxon>Pseudomonadati</taxon>
        <taxon>Pseudomonadota</taxon>
        <taxon>Gammaproteobacteria</taxon>
        <taxon>Enterobacterales</taxon>
        <taxon>Enterobacteriaceae</taxon>
        <taxon>Escherichia</taxon>
    </lineage>
</organism>
<dbReference type="AlphaFoldDB" id="A0A2K3TM09"/>
<dbReference type="Proteomes" id="UP000236598">
    <property type="component" value="Unassembled WGS sequence"/>
</dbReference>
<sequence length="128" mass="15324">MKFFCIIVIFLSITYITTVNVFSPSAVAQSTKYYEENDIHDGSNDIFFMKKYGPPAHEFVRPRYKFVGEYYIGLNQTYRITDPEFQNVPIKEMFWNLQGDLNLTCWFHYKDGQWRVITYIFWPPGARF</sequence>
<gene>
    <name evidence="1" type="ORF">C2M16_24030</name>
</gene>
<evidence type="ECO:0000313" key="2">
    <source>
        <dbReference type="Proteomes" id="UP000236598"/>
    </source>
</evidence>
<name>A0A2K3TM09_ECOLX</name>
<dbReference type="EMBL" id="PPHQ01000028">
    <property type="protein sequence ID" value="PNY65310.1"/>
    <property type="molecule type" value="Genomic_DNA"/>
</dbReference>
<protein>
    <submittedName>
        <fullName evidence="1">Uncharacterized protein</fullName>
    </submittedName>
</protein>